<evidence type="ECO:0000313" key="2">
    <source>
        <dbReference type="EMBL" id="KAL3345011.1"/>
    </source>
</evidence>
<organism evidence="2 3">
    <name type="scientific">Solanum stoloniferum</name>
    <dbReference type="NCBI Taxonomy" id="62892"/>
    <lineage>
        <taxon>Eukaryota</taxon>
        <taxon>Viridiplantae</taxon>
        <taxon>Streptophyta</taxon>
        <taxon>Embryophyta</taxon>
        <taxon>Tracheophyta</taxon>
        <taxon>Spermatophyta</taxon>
        <taxon>Magnoliopsida</taxon>
        <taxon>eudicotyledons</taxon>
        <taxon>Gunneridae</taxon>
        <taxon>Pentapetalae</taxon>
        <taxon>asterids</taxon>
        <taxon>lamiids</taxon>
        <taxon>Solanales</taxon>
        <taxon>Solanaceae</taxon>
        <taxon>Solanoideae</taxon>
        <taxon>Solaneae</taxon>
        <taxon>Solanum</taxon>
    </lineage>
</organism>
<proteinExistence type="predicted"/>
<gene>
    <name evidence="2" type="ORF">AABB24_024122</name>
</gene>
<name>A0ABD2SMC8_9SOLN</name>
<dbReference type="AlphaFoldDB" id="A0ABD2SMC8"/>
<dbReference type="EMBL" id="JBJKTR010000014">
    <property type="protein sequence ID" value="KAL3345011.1"/>
    <property type="molecule type" value="Genomic_DNA"/>
</dbReference>
<keyword evidence="3" id="KW-1185">Reference proteome</keyword>
<dbReference type="Gene3D" id="3.80.10.10">
    <property type="entry name" value="Ribonuclease Inhibitor"/>
    <property type="match status" value="1"/>
</dbReference>
<reference evidence="2 3" key="1">
    <citation type="submission" date="2024-05" db="EMBL/GenBank/DDBJ databases">
        <title>De novo assembly of an allotetraploid wild potato.</title>
        <authorList>
            <person name="Hosaka A.J."/>
        </authorList>
    </citation>
    <scope>NUCLEOTIDE SEQUENCE [LARGE SCALE GENOMIC DNA]</scope>
    <source>
        <tissue evidence="2">Young leaves</tissue>
    </source>
</reference>
<accession>A0ABD2SMC8</accession>
<dbReference type="SUPFAM" id="SSF52058">
    <property type="entry name" value="L domain-like"/>
    <property type="match status" value="1"/>
</dbReference>
<comment type="caution">
    <text evidence="2">The sequence shown here is derived from an EMBL/GenBank/DDBJ whole genome shotgun (WGS) entry which is preliminary data.</text>
</comment>
<keyword evidence="1" id="KW-0732">Signal</keyword>
<evidence type="ECO:0000256" key="1">
    <source>
        <dbReference type="SAM" id="SignalP"/>
    </source>
</evidence>
<dbReference type="Proteomes" id="UP001627284">
    <property type="component" value="Unassembled WGS sequence"/>
</dbReference>
<dbReference type="InterPro" id="IPR032675">
    <property type="entry name" value="LRR_dom_sf"/>
</dbReference>
<sequence length="127" mass="14167">EMDMVSIDKLYKLVLFLLLATNISVVKSSSNLANGPQPRLPDVEVREVEALLKLGRGQEKFRNISYQQWDNKTIICGNCNKTFCHVTELYLSGQSLHGKIPQEVGNLSRLTTLTSSISLTTQNSTLL</sequence>
<feature type="non-terminal residue" evidence="2">
    <location>
        <position position="1"/>
    </location>
</feature>
<feature type="signal peptide" evidence="1">
    <location>
        <begin position="1"/>
        <end position="28"/>
    </location>
</feature>
<protein>
    <submittedName>
        <fullName evidence="2">Uncharacterized protein</fullName>
    </submittedName>
</protein>
<feature type="chain" id="PRO_5044880339" evidence="1">
    <location>
        <begin position="29"/>
        <end position="127"/>
    </location>
</feature>
<evidence type="ECO:0000313" key="3">
    <source>
        <dbReference type="Proteomes" id="UP001627284"/>
    </source>
</evidence>